<organism evidence="2 3">
    <name type="scientific">Escherichia coli</name>
    <dbReference type="NCBI Taxonomy" id="562"/>
    <lineage>
        <taxon>Bacteria</taxon>
        <taxon>Pseudomonadati</taxon>
        <taxon>Pseudomonadota</taxon>
        <taxon>Gammaproteobacteria</taxon>
        <taxon>Enterobacterales</taxon>
        <taxon>Enterobacteriaceae</taxon>
        <taxon>Escherichia</taxon>
    </lineage>
</organism>
<keyword evidence="2" id="KW-0560">Oxidoreductase</keyword>
<proteinExistence type="predicted"/>
<feature type="domain" description="Pyrrolo-quinoline quinone repeat" evidence="1">
    <location>
        <begin position="2"/>
        <end position="91"/>
    </location>
</feature>
<protein>
    <submittedName>
        <fullName evidence="2">Glucose dehydrogenase</fullName>
        <ecNumber evidence="2">1.1.5.2</ecNumber>
    </submittedName>
</protein>
<name>A0A377DXF4_ECOLX</name>
<evidence type="ECO:0000259" key="1">
    <source>
        <dbReference type="Pfam" id="PF01011"/>
    </source>
</evidence>
<dbReference type="SUPFAM" id="SSF50998">
    <property type="entry name" value="Quinoprotein alcohol dehydrogenase-like"/>
    <property type="match status" value="1"/>
</dbReference>
<evidence type="ECO:0000313" key="2">
    <source>
        <dbReference type="EMBL" id="STM40735.1"/>
    </source>
</evidence>
<dbReference type="AlphaFoldDB" id="A0A377DXF4"/>
<gene>
    <name evidence="2" type="primary">gcd_2</name>
    <name evidence="2" type="ORF">NCTC8500_04599</name>
</gene>
<dbReference type="EC" id="1.1.5.2" evidence="2"/>
<dbReference type="Pfam" id="PF01011">
    <property type="entry name" value="PQQ"/>
    <property type="match status" value="1"/>
</dbReference>
<evidence type="ECO:0000313" key="3">
    <source>
        <dbReference type="Proteomes" id="UP000254429"/>
    </source>
</evidence>
<accession>A0A377DXF4</accession>
<dbReference type="Proteomes" id="UP000254429">
    <property type="component" value="Unassembled WGS sequence"/>
</dbReference>
<dbReference type="EMBL" id="UGFG01000001">
    <property type="protein sequence ID" value="STM40735.1"/>
    <property type="molecule type" value="Genomic_DNA"/>
</dbReference>
<dbReference type="GO" id="GO:0008876">
    <property type="term" value="F:quinoprotein glucose dehydrogenase activity"/>
    <property type="evidence" value="ECO:0007669"/>
    <property type="project" value="UniProtKB-EC"/>
</dbReference>
<dbReference type="InterPro" id="IPR002372">
    <property type="entry name" value="PQQ_rpt_dom"/>
</dbReference>
<sequence length="128" mass="14357">MFDQLVCRVMFHQMRYEGIFTPPSEQGTLVFPGNLGMFEWGGISVDPNREVAIANPMALPFVSKLIPAWSWQPDGAAERCQRHGYGIRHSATVRCTVWCHAQPVSSHHLVCHVNSQHGVIFSALDLKN</sequence>
<reference evidence="2 3" key="1">
    <citation type="submission" date="2018-06" db="EMBL/GenBank/DDBJ databases">
        <authorList>
            <consortium name="Pathogen Informatics"/>
            <person name="Doyle S."/>
        </authorList>
    </citation>
    <scope>NUCLEOTIDE SEQUENCE [LARGE SCALE GENOMIC DNA]</scope>
    <source>
        <strain evidence="2 3">NCTC8500</strain>
    </source>
</reference>
<dbReference type="InterPro" id="IPR011047">
    <property type="entry name" value="Quinoprotein_ADH-like_sf"/>
</dbReference>